<dbReference type="Proteomes" id="UP000236161">
    <property type="component" value="Unassembled WGS sequence"/>
</dbReference>
<name>A0A2I0A5Y8_9ASPA</name>
<dbReference type="OrthoDB" id="538811at2759"/>
<evidence type="ECO:0000313" key="1">
    <source>
        <dbReference type="EMBL" id="PKA50959.1"/>
    </source>
</evidence>
<dbReference type="EMBL" id="KZ452015">
    <property type="protein sequence ID" value="PKA50959.1"/>
    <property type="molecule type" value="Genomic_DNA"/>
</dbReference>
<sequence length="333" mass="37907">MSEVSNFHFPRVHGFTIPAAGVAMVAEPPLPPTISAQLKHLLIHSPLPLRGILHIMPSFPVLPDIVFYEEFRPFLPIIDGEGEVVVVARLKKSVLWDWNSKNPSRLLKLVEEMSSSLSLHLCRFSPLYLAFGMVFKILSLALSSLASWTSWLVSLYYYSLLLLLFLVLEENLELEDIQEWSQTGVWIAGSECHQTQDLINHYGFLIPDNPITLEDLKVNPSTFLDVETILGYSPEYNPPGVKKHVARKIKHLASCSDQAKTLSRILQECFLQIHGHKDEWTHMHQTAVYHLLPGRTLDTLGIIFHSLENCRNVAQKSKYMQSFHYDNIICHSS</sequence>
<accession>A0A2I0A5Y8</accession>
<proteinExistence type="predicted"/>
<dbReference type="AlphaFoldDB" id="A0A2I0A5Y8"/>
<protein>
    <submittedName>
        <fullName evidence="1">Uncharacterized protein</fullName>
    </submittedName>
</protein>
<reference evidence="1 2" key="1">
    <citation type="journal article" date="2017" name="Nature">
        <title>The Apostasia genome and the evolution of orchids.</title>
        <authorList>
            <person name="Zhang G.Q."/>
            <person name="Liu K.W."/>
            <person name="Li Z."/>
            <person name="Lohaus R."/>
            <person name="Hsiao Y.Y."/>
            <person name="Niu S.C."/>
            <person name="Wang J.Y."/>
            <person name="Lin Y.C."/>
            <person name="Xu Q."/>
            <person name="Chen L.J."/>
            <person name="Yoshida K."/>
            <person name="Fujiwara S."/>
            <person name="Wang Z.W."/>
            <person name="Zhang Y.Q."/>
            <person name="Mitsuda N."/>
            <person name="Wang M."/>
            <person name="Liu G.H."/>
            <person name="Pecoraro L."/>
            <person name="Huang H.X."/>
            <person name="Xiao X.J."/>
            <person name="Lin M."/>
            <person name="Wu X.Y."/>
            <person name="Wu W.L."/>
            <person name="Chen Y.Y."/>
            <person name="Chang S.B."/>
            <person name="Sakamoto S."/>
            <person name="Ohme-Takagi M."/>
            <person name="Yagi M."/>
            <person name="Zeng S.J."/>
            <person name="Shen C.Y."/>
            <person name="Yeh C.M."/>
            <person name="Luo Y.B."/>
            <person name="Tsai W.C."/>
            <person name="Van de Peer Y."/>
            <person name="Liu Z.J."/>
        </authorList>
    </citation>
    <scope>NUCLEOTIDE SEQUENCE [LARGE SCALE GENOMIC DNA]</scope>
    <source>
        <strain evidence="2">cv. Shenzhen</strain>
        <tissue evidence="1">Stem</tissue>
    </source>
</reference>
<evidence type="ECO:0000313" key="2">
    <source>
        <dbReference type="Proteomes" id="UP000236161"/>
    </source>
</evidence>
<keyword evidence="2" id="KW-1185">Reference proteome</keyword>
<gene>
    <name evidence="1" type="ORF">AXF42_Ash007615</name>
</gene>
<organism evidence="1 2">
    <name type="scientific">Apostasia shenzhenica</name>
    <dbReference type="NCBI Taxonomy" id="1088818"/>
    <lineage>
        <taxon>Eukaryota</taxon>
        <taxon>Viridiplantae</taxon>
        <taxon>Streptophyta</taxon>
        <taxon>Embryophyta</taxon>
        <taxon>Tracheophyta</taxon>
        <taxon>Spermatophyta</taxon>
        <taxon>Magnoliopsida</taxon>
        <taxon>Liliopsida</taxon>
        <taxon>Asparagales</taxon>
        <taxon>Orchidaceae</taxon>
        <taxon>Apostasioideae</taxon>
        <taxon>Apostasia</taxon>
    </lineage>
</organism>